<dbReference type="FunFam" id="3.40.80.10:FF:000001">
    <property type="entry name" value="Peptidoglycan recognition protein 1"/>
    <property type="match status" value="1"/>
</dbReference>
<dbReference type="AlphaFoldDB" id="A0A2G9QKV4"/>
<keyword evidence="7" id="KW-0812">Transmembrane</keyword>
<dbReference type="PANTHER" id="PTHR11022">
    <property type="entry name" value="PEPTIDOGLYCAN RECOGNITION PROTEIN"/>
    <property type="match status" value="1"/>
</dbReference>
<dbReference type="InterPro" id="IPR036505">
    <property type="entry name" value="Amidase/PGRP_sf"/>
</dbReference>
<accession>A0A2G9QKV4</accession>
<dbReference type="InterPro" id="IPR002502">
    <property type="entry name" value="Amidase_domain"/>
</dbReference>
<comment type="similarity">
    <text evidence="1">Belongs to the N-acetylmuramoyl-L-alanine amidase 2 family.</text>
</comment>
<dbReference type="Pfam" id="PF01510">
    <property type="entry name" value="Amidase_2"/>
    <property type="match status" value="1"/>
</dbReference>
<dbReference type="CDD" id="cd06583">
    <property type="entry name" value="PGRP"/>
    <property type="match status" value="1"/>
</dbReference>
<keyword evidence="11" id="KW-1185">Reference proteome</keyword>
<keyword evidence="7" id="KW-0472">Membrane</keyword>
<evidence type="ECO:0000256" key="6">
    <source>
        <dbReference type="PIRSR" id="PIRSR037945-1"/>
    </source>
</evidence>
<dbReference type="GO" id="GO:0045087">
    <property type="term" value="P:innate immune response"/>
    <property type="evidence" value="ECO:0007669"/>
    <property type="project" value="UniProtKB-KW"/>
</dbReference>
<dbReference type="Gene3D" id="3.40.80.10">
    <property type="entry name" value="Peptidoglycan recognition protein-like"/>
    <property type="match status" value="1"/>
</dbReference>
<dbReference type="SUPFAM" id="SSF55846">
    <property type="entry name" value="N-acetylmuramoyl-L-alanine amidase-like"/>
    <property type="match status" value="1"/>
</dbReference>
<dbReference type="PIRSF" id="PIRSF037945">
    <property type="entry name" value="PGRPs"/>
    <property type="match status" value="1"/>
</dbReference>
<dbReference type="Proteomes" id="UP000228934">
    <property type="component" value="Unassembled WGS sequence"/>
</dbReference>
<dbReference type="GO" id="GO:0008745">
    <property type="term" value="F:N-acetylmuramoyl-L-alanine amidase activity"/>
    <property type="evidence" value="ECO:0007669"/>
    <property type="project" value="InterPro"/>
</dbReference>
<dbReference type="GO" id="GO:0008270">
    <property type="term" value="F:zinc ion binding"/>
    <property type="evidence" value="ECO:0007669"/>
    <property type="project" value="InterPro"/>
</dbReference>
<dbReference type="OrthoDB" id="10001926at2759"/>
<keyword evidence="5 6" id="KW-1015">Disulfide bond</keyword>
<dbReference type="SMART" id="SM00644">
    <property type="entry name" value="Ami_2"/>
    <property type="match status" value="1"/>
</dbReference>
<keyword evidence="4" id="KW-0391">Immunity</keyword>
<feature type="domain" description="N-acetylmuramoyl-L-alanine amidase" evidence="8">
    <location>
        <begin position="56"/>
        <end position="192"/>
    </location>
</feature>
<dbReference type="EMBL" id="KV964862">
    <property type="protein sequence ID" value="PIO16196.1"/>
    <property type="molecule type" value="Genomic_DNA"/>
</dbReference>
<gene>
    <name evidence="10" type="ORF">AB205_0060950</name>
</gene>
<feature type="domain" description="Peptidoglycan recognition protein family" evidence="9">
    <location>
        <begin position="44"/>
        <end position="186"/>
    </location>
</feature>
<dbReference type="GO" id="GO:0042834">
    <property type="term" value="F:peptidoglycan binding"/>
    <property type="evidence" value="ECO:0007669"/>
    <property type="project" value="InterPro"/>
</dbReference>
<keyword evidence="3" id="KW-0732">Signal</keyword>
<dbReference type="InterPro" id="IPR015510">
    <property type="entry name" value="PGRP"/>
</dbReference>
<evidence type="ECO:0000313" key="10">
    <source>
        <dbReference type="EMBL" id="PIO16196.1"/>
    </source>
</evidence>
<sequence length="207" mass="22896">GFEFIVNGPFPLQGFLTLCLGVTMTRWLILLAVICTTIHAQRCPTIVSRSQWGGRSPTCRSRLSTPVPNAVIHHTEGAFCNSQATCSAQVRNIQNYHMNTQKWCDIGYNFLVGEDGRVYEGRGWTTLGAHARSYNPISIGISFIGSFTNRAPNSAALNAARQLIACGVPRNFIRSNYVLKGHRNVNPTSCPGNSLYRVIQGWPHFRA</sequence>
<keyword evidence="7" id="KW-1133">Transmembrane helix</keyword>
<name>A0A2G9QKV4_AQUCT</name>
<evidence type="ECO:0000256" key="2">
    <source>
        <dbReference type="ARBA" id="ARBA00022588"/>
    </source>
</evidence>
<evidence type="ECO:0000259" key="8">
    <source>
        <dbReference type="SMART" id="SM00644"/>
    </source>
</evidence>
<dbReference type="GO" id="GO:0009253">
    <property type="term" value="P:peptidoglycan catabolic process"/>
    <property type="evidence" value="ECO:0007669"/>
    <property type="project" value="InterPro"/>
</dbReference>
<dbReference type="SMART" id="SM00701">
    <property type="entry name" value="PGRP"/>
    <property type="match status" value="1"/>
</dbReference>
<feature type="non-terminal residue" evidence="10">
    <location>
        <position position="1"/>
    </location>
</feature>
<dbReference type="PANTHER" id="PTHR11022:SF12">
    <property type="entry name" value="PEPTIDOGLYCAN RECOGNITION PROTEIN 3"/>
    <property type="match status" value="1"/>
</dbReference>
<reference evidence="11" key="1">
    <citation type="journal article" date="2017" name="Nat. Commun.">
        <title>The North American bullfrog draft genome provides insight into hormonal regulation of long noncoding RNA.</title>
        <authorList>
            <person name="Hammond S.A."/>
            <person name="Warren R.L."/>
            <person name="Vandervalk B.P."/>
            <person name="Kucuk E."/>
            <person name="Khan H."/>
            <person name="Gibb E.A."/>
            <person name="Pandoh P."/>
            <person name="Kirk H."/>
            <person name="Zhao Y."/>
            <person name="Jones M."/>
            <person name="Mungall A.J."/>
            <person name="Coope R."/>
            <person name="Pleasance S."/>
            <person name="Moore R.A."/>
            <person name="Holt R.A."/>
            <person name="Round J.M."/>
            <person name="Ohora S."/>
            <person name="Walle B.V."/>
            <person name="Veldhoen N."/>
            <person name="Helbing C.C."/>
            <person name="Birol I."/>
        </authorList>
    </citation>
    <scope>NUCLEOTIDE SEQUENCE [LARGE SCALE GENOMIC DNA]</scope>
</reference>
<evidence type="ECO:0000256" key="4">
    <source>
        <dbReference type="ARBA" id="ARBA00022859"/>
    </source>
</evidence>
<feature type="disulfide bond" evidence="6">
    <location>
        <begin position="43"/>
        <end position="166"/>
    </location>
</feature>
<evidence type="ECO:0000259" key="9">
    <source>
        <dbReference type="SMART" id="SM00701"/>
    </source>
</evidence>
<evidence type="ECO:0000256" key="5">
    <source>
        <dbReference type="ARBA" id="ARBA00023157"/>
    </source>
</evidence>
<feature type="disulfide bond" evidence="6">
    <location>
        <begin position="80"/>
        <end position="86"/>
    </location>
</feature>
<evidence type="ECO:0000256" key="3">
    <source>
        <dbReference type="ARBA" id="ARBA00022729"/>
    </source>
</evidence>
<evidence type="ECO:0000256" key="1">
    <source>
        <dbReference type="ARBA" id="ARBA00007553"/>
    </source>
</evidence>
<keyword evidence="2" id="KW-0399">Innate immunity</keyword>
<evidence type="ECO:0000313" key="11">
    <source>
        <dbReference type="Proteomes" id="UP000228934"/>
    </source>
</evidence>
<feature type="transmembrane region" description="Helical" evidence="7">
    <location>
        <begin position="12"/>
        <end position="34"/>
    </location>
</feature>
<dbReference type="InterPro" id="IPR006619">
    <property type="entry name" value="PGRP_domain_met/bac"/>
</dbReference>
<organism evidence="10 11">
    <name type="scientific">Aquarana catesbeiana</name>
    <name type="common">American bullfrog</name>
    <name type="synonym">Rana catesbeiana</name>
    <dbReference type="NCBI Taxonomy" id="8400"/>
    <lineage>
        <taxon>Eukaryota</taxon>
        <taxon>Metazoa</taxon>
        <taxon>Chordata</taxon>
        <taxon>Craniata</taxon>
        <taxon>Vertebrata</taxon>
        <taxon>Euteleostomi</taxon>
        <taxon>Amphibia</taxon>
        <taxon>Batrachia</taxon>
        <taxon>Anura</taxon>
        <taxon>Neobatrachia</taxon>
        <taxon>Ranoidea</taxon>
        <taxon>Ranidae</taxon>
        <taxon>Aquarana</taxon>
    </lineage>
</organism>
<protein>
    <submittedName>
        <fullName evidence="10">Uncharacterized protein</fullName>
    </submittedName>
</protein>
<evidence type="ECO:0000256" key="7">
    <source>
        <dbReference type="SAM" id="Phobius"/>
    </source>
</evidence>
<dbReference type="InterPro" id="IPR017331">
    <property type="entry name" value="Peptidoglycan_recognition"/>
</dbReference>
<proteinExistence type="inferred from homology"/>